<feature type="compositionally biased region" description="Basic and acidic residues" evidence="1">
    <location>
        <begin position="785"/>
        <end position="805"/>
    </location>
</feature>
<sequence length="805" mass="90446">MSGWHVSFEDILALHQSDFVAASQETRLGILRTVRDHIIAKNKSQEESVELPKALKKAIRCYYCQFLTDEDDLQAEEELLRDEQEDGTSSLSPEEREAGARPKDAAFYKKEVSDWDVAQRLFKQEIDEYDKEEQAKLGVKNEIKYRTGHARDWFKNMTPAQRKEVENAREKWNKEGAPPESQTMYRKRHLKKILEDFTEQICRTMGCQVMILASHKKLADQTLNVVVHESKPVNSKKPFTQSSRGNKEWMSEGFEKFAEWSKLEFYPEENDDDSNDKEEGDGKPSLPDVILDKTGYAKLPSRAGVAARGQQELVHQIFRASYKVFMDTTKPVPWREVVANPSLYLDPNSVPEGFILRDPSHMRAENINQLWAHWEARRAAKKKLVIFNAAKIGDMSKERLRNAVPHQQKTKKMYVEIEPVTASSSKGAASTHPTHRTTRLAKDASSESKSAGAPSTGHRTNLAKSDPSEDESAAAASRGRRTTTAARPSSAQQGAPATVPMKDRIPFLKSLSSNNEYLLLVEGIRDLRKEPSLNQQKGWPAWATWSWEGSYLPNDVHCLDGEVQKFLATATSTEITGLPSAMRVALGLGLLLRECKRAIEYEADEAALETPTCVSTSILDIKMLDRVIEAVKKVRGGLMHLLKSKDVQQEPAILHKAALGDGLGAEDGAGDDADGEEGVVRGQMSLKLADELQKVKEENMRNQKLREENRKLEEALKELQEANRLLAKVREEEEKCVAGEQGNEEVLVEEDKDGEDGEDEEEVVVEGKGKKRTKSGGSRKPSKKAKGDVRRFSRAKQPTEKAMKL</sequence>
<evidence type="ECO:0000256" key="1">
    <source>
        <dbReference type="SAM" id="MobiDB-lite"/>
    </source>
</evidence>
<feature type="region of interest" description="Disordered" evidence="1">
    <location>
        <begin position="80"/>
        <end position="103"/>
    </location>
</feature>
<feature type="compositionally biased region" description="Polar residues" evidence="1">
    <location>
        <begin position="421"/>
        <end position="432"/>
    </location>
</feature>
<feature type="compositionally biased region" description="Basic and acidic residues" evidence="1">
    <location>
        <begin position="93"/>
        <end position="103"/>
    </location>
</feature>
<evidence type="ECO:0000313" key="2">
    <source>
        <dbReference type="EMBL" id="KAG1794804.1"/>
    </source>
</evidence>
<comment type="caution">
    <text evidence="2">The sequence shown here is derived from an EMBL/GenBank/DDBJ whole genome shotgun (WGS) entry which is preliminary data.</text>
</comment>
<accession>A0A9P7AR42</accession>
<dbReference type="OrthoDB" id="3235041at2759"/>
<feature type="compositionally biased region" description="Low complexity" evidence="1">
    <location>
        <begin position="473"/>
        <end position="491"/>
    </location>
</feature>
<feature type="region of interest" description="Disordered" evidence="1">
    <location>
        <begin position="734"/>
        <end position="805"/>
    </location>
</feature>
<dbReference type="RefSeq" id="XP_041160843.1">
    <property type="nucleotide sequence ID" value="XM_041306471.1"/>
</dbReference>
<protein>
    <submittedName>
        <fullName evidence="2">Uncharacterized protein</fullName>
    </submittedName>
</protein>
<feature type="region of interest" description="Disordered" evidence="1">
    <location>
        <begin position="421"/>
        <end position="501"/>
    </location>
</feature>
<keyword evidence="3" id="KW-1185">Reference proteome</keyword>
<reference evidence="2" key="1">
    <citation type="journal article" date="2020" name="New Phytol.">
        <title>Comparative genomics reveals dynamic genome evolution in host specialist ectomycorrhizal fungi.</title>
        <authorList>
            <person name="Lofgren L.A."/>
            <person name="Nguyen N.H."/>
            <person name="Vilgalys R."/>
            <person name="Ruytinx J."/>
            <person name="Liao H.L."/>
            <person name="Branco S."/>
            <person name="Kuo A."/>
            <person name="LaButti K."/>
            <person name="Lipzen A."/>
            <person name="Andreopoulos W."/>
            <person name="Pangilinan J."/>
            <person name="Riley R."/>
            <person name="Hundley H."/>
            <person name="Na H."/>
            <person name="Barry K."/>
            <person name="Grigoriev I.V."/>
            <person name="Stajich J.E."/>
            <person name="Kennedy P.G."/>
        </authorList>
    </citation>
    <scope>NUCLEOTIDE SEQUENCE</scope>
    <source>
        <strain evidence="2">S12</strain>
    </source>
</reference>
<feature type="region of interest" description="Disordered" evidence="1">
    <location>
        <begin position="267"/>
        <end position="288"/>
    </location>
</feature>
<dbReference type="Proteomes" id="UP000719766">
    <property type="component" value="Unassembled WGS sequence"/>
</dbReference>
<dbReference type="AlphaFoldDB" id="A0A9P7AR42"/>
<feature type="compositionally biased region" description="Acidic residues" evidence="1">
    <location>
        <begin position="267"/>
        <end position="279"/>
    </location>
</feature>
<evidence type="ECO:0000313" key="3">
    <source>
        <dbReference type="Proteomes" id="UP000719766"/>
    </source>
</evidence>
<dbReference type="EMBL" id="JABBWE010000024">
    <property type="protein sequence ID" value="KAG1794804.1"/>
    <property type="molecule type" value="Genomic_DNA"/>
</dbReference>
<gene>
    <name evidence="2" type="ORF">HD556DRAFT_1442580</name>
</gene>
<feature type="compositionally biased region" description="Acidic residues" evidence="1">
    <location>
        <begin position="742"/>
        <end position="764"/>
    </location>
</feature>
<proteinExistence type="predicted"/>
<name>A0A9P7AR42_9AGAM</name>
<organism evidence="2 3">
    <name type="scientific">Suillus plorans</name>
    <dbReference type="NCBI Taxonomy" id="116603"/>
    <lineage>
        <taxon>Eukaryota</taxon>
        <taxon>Fungi</taxon>
        <taxon>Dikarya</taxon>
        <taxon>Basidiomycota</taxon>
        <taxon>Agaricomycotina</taxon>
        <taxon>Agaricomycetes</taxon>
        <taxon>Agaricomycetidae</taxon>
        <taxon>Boletales</taxon>
        <taxon>Suillineae</taxon>
        <taxon>Suillaceae</taxon>
        <taxon>Suillus</taxon>
    </lineage>
</organism>
<dbReference type="GeneID" id="64600235"/>